<sequence length="372" mass="39699">MKIGMIGLGKMGGNMVARLLQGGQDVVAYDLSEDNIKLAEGRGASGARTLENLIEQLPSPRAVWVMVPSGAATESTVMNLADLMQPGDIIIDGGNSNYKDSQRRAKTLAERGIHFVDVGTSGGVWGLKEGYAMMVGGEQAAVESLTPIFKVLAPAPDRGWGRMGPPGSGHYVKMVHNGIEYGMMQAYAEGFELMHAKTEMQLDMAQIAELWRHGSVIRSWLLDLTADALTGDAEFSDLSDYVADSGEGRWTVVDALNEGIPAPVITLSVQMRLRSQQKSSYAGKMLSAMRRAFGGHAVKKVEHEAEESVVPEAHTPEDARPQNIPAKGSQPESGAETARQLGETGKEPVNPNPADTENKGAGAQSDADKGNL</sequence>
<dbReference type="SMART" id="SM01350">
    <property type="entry name" value="6PGD"/>
    <property type="match status" value="1"/>
</dbReference>
<dbReference type="NCBIfam" id="NF007161">
    <property type="entry name" value="PRK09599.1"/>
    <property type="match status" value="1"/>
</dbReference>
<dbReference type="InterPro" id="IPR006184">
    <property type="entry name" value="6PGdom_BS"/>
</dbReference>
<evidence type="ECO:0000259" key="5">
    <source>
        <dbReference type="SMART" id="SM01350"/>
    </source>
</evidence>
<name>A0A2Z3JEJ6_9DEIO</name>
<dbReference type="InterPro" id="IPR002204">
    <property type="entry name" value="3-OH-isobutyrate_DH-rel_CS"/>
</dbReference>
<dbReference type="InterPro" id="IPR006183">
    <property type="entry name" value="Pgluconate_DH"/>
</dbReference>
<dbReference type="GO" id="GO:0019521">
    <property type="term" value="P:D-gluconate metabolic process"/>
    <property type="evidence" value="ECO:0007669"/>
    <property type="project" value="UniProtKB-KW"/>
</dbReference>
<dbReference type="PANTHER" id="PTHR11811">
    <property type="entry name" value="6-PHOSPHOGLUCONATE DEHYDROGENASE"/>
    <property type="match status" value="1"/>
</dbReference>
<dbReference type="Pfam" id="PF03446">
    <property type="entry name" value="NAD_binding_2"/>
    <property type="match status" value="1"/>
</dbReference>
<dbReference type="AlphaFoldDB" id="A0A2Z3JEJ6"/>
<evidence type="ECO:0000256" key="2">
    <source>
        <dbReference type="ARBA" id="ARBA00023002"/>
    </source>
</evidence>
<keyword evidence="2" id="KW-0560">Oxidoreductase</keyword>
<dbReference type="SUPFAM" id="SSF51735">
    <property type="entry name" value="NAD(P)-binding Rossmann-fold domains"/>
    <property type="match status" value="1"/>
</dbReference>
<dbReference type="GO" id="GO:0016054">
    <property type="term" value="P:organic acid catabolic process"/>
    <property type="evidence" value="ECO:0007669"/>
    <property type="project" value="UniProtKB-ARBA"/>
</dbReference>
<dbReference type="InterPro" id="IPR036291">
    <property type="entry name" value="NAD(P)-bd_dom_sf"/>
</dbReference>
<dbReference type="Gene3D" id="3.40.50.720">
    <property type="entry name" value="NAD(P)-binding Rossmann-like Domain"/>
    <property type="match status" value="1"/>
</dbReference>
<dbReference type="InterPro" id="IPR008927">
    <property type="entry name" value="6-PGluconate_DH-like_C_sf"/>
</dbReference>
<gene>
    <name evidence="6" type="primary">gnd</name>
    <name evidence="6" type="ORF">DKM44_03455</name>
</gene>
<dbReference type="InterPro" id="IPR006114">
    <property type="entry name" value="6PGDH_C"/>
</dbReference>
<dbReference type="SUPFAM" id="SSF48179">
    <property type="entry name" value="6-phosphogluconate dehydrogenase C-terminal domain-like"/>
    <property type="match status" value="1"/>
</dbReference>
<dbReference type="RefSeq" id="WP_109825448.1">
    <property type="nucleotide sequence ID" value="NZ_CP029494.1"/>
</dbReference>
<protein>
    <submittedName>
        <fullName evidence="6">Decarboxylating 6-phosphogluconate dehydrogenase</fullName>
    </submittedName>
</protein>
<dbReference type="Pfam" id="PF00393">
    <property type="entry name" value="6PGD"/>
    <property type="match status" value="1"/>
</dbReference>
<reference evidence="6 7" key="1">
    <citation type="submission" date="2018-05" db="EMBL/GenBank/DDBJ databases">
        <title>Complete Genome Sequence of Deinococcus sp. strain 17bor-2.</title>
        <authorList>
            <person name="Srinivasan S."/>
        </authorList>
    </citation>
    <scope>NUCLEOTIDE SEQUENCE [LARGE SCALE GENOMIC DNA]</scope>
    <source>
        <strain evidence="6 7">17bor-2</strain>
    </source>
</reference>
<dbReference type="GO" id="GO:0006098">
    <property type="term" value="P:pentose-phosphate shunt"/>
    <property type="evidence" value="ECO:0007669"/>
    <property type="project" value="InterPro"/>
</dbReference>
<accession>A0A2Z3JEJ6</accession>
<dbReference type="GO" id="GO:0004616">
    <property type="term" value="F:phosphogluconate dehydrogenase (decarboxylating) activity"/>
    <property type="evidence" value="ECO:0007669"/>
    <property type="project" value="InterPro"/>
</dbReference>
<evidence type="ECO:0000256" key="4">
    <source>
        <dbReference type="SAM" id="MobiDB-lite"/>
    </source>
</evidence>
<dbReference type="GO" id="GO:0050661">
    <property type="term" value="F:NADP binding"/>
    <property type="evidence" value="ECO:0007669"/>
    <property type="project" value="InterPro"/>
</dbReference>
<dbReference type="PROSITE" id="PS00895">
    <property type="entry name" value="3_HYDROXYISOBUT_DH"/>
    <property type="match status" value="1"/>
</dbReference>
<dbReference type="Proteomes" id="UP000245368">
    <property type="component" value="Chromosome"/>
</dbReference>
<feature type="domain" description="6-phosphogluconate dehydrogenase C-terminal" evidence="5">
    <location>
        <begin position="169"/>
        <end position="318"/>
    </location>
</feature>
<dbReference type="PROSITE" id="PS00461">
    <property type="entry name" value="6PGD"/>
    <property type="match status" value="1"/>
</dbReference>
<dbReference type="InterPro" id="IPR004849">
    <property type="entry name" value="6DGDH_YqeC"/>
</dbReference>
<comment type="similarity">
    <text evidence="1">Belongs to the 6-phosphogluconate dehydrogenase family.</text>
</comment>
<dbReference type="OrthoDB" id="9804542at2"/>
<feature type="region of interest" description="Disordered" evidence="4">
    <location>
        <begin position="302"/>
        <end position="372"/>
    </location>
</feature>
<dbReference type="EMBL" id="CP029494">
    <property type="protein sequence ID" value="AWN22406.1"/>
    <property type="molecule type" value="Genomic_DNA"/>
</dbReference>
<evidence type="ECO:0000256" key="3">
    <source>
        <dbReference type="ARBA" id="ARBA00023064"/>
    </source>
</evidence>
<keyword evidence="7" id="KW-1185">Reference proteome</keyword>
<evidence type="ECO:0000256" key="1">
    <source>
        <dbReference type="ARBA" id="ARBA00008419"/>
    </source>
</evidence>
<dbReference type="Gene3D" id="1.10.1040.10">
    <property type="entry name" value="N-(1-d-carboxylethyl)-l-norvaline Dehydrogenase, domain 2"/>
    <property type="match status" value="1"/>
</dbReference>
<dbReference type="KEGG" id="dez:DKM44_03455"/>
<dbReference type="InterPro" id="IPR013328">
    <property type="entry name" value="6PGD_dom2"/>
</dbReference>
<dbReference type="NCBIfam" id="TIGR00872">
    <property type="entry name" value="gnd_rel"/>
    <property type="match status" value="1"/>
</dbReference>
<dbReference type="InterPro" id="IPR006115">
    <property type="entry name" value="6PGDH_NADP-bd"/>
</dbReference>
<proteinExistence type="inferred from homology"/>
<evidence type="ECO:0000313" key="6">
    <source>
        <dbReference type="EMBL" id="AWN22406.1"/>
    </source>
</evidence>
<dbReference type="PRINTS" id="PR00076">
    <property type="entry name" value="6PGDHDRGNASE"/>
</dbReference>
<evidence type="ECO:0000313" key="7">
    <source>
        <dbReference type="Proteomes" id="UP000245368"/>
    </source>
</evidence>
<organism evidence="6 7">
    <name type="scientific">Deinococcus irradiatisoli</name>
    <dbReference type="NCBI Taxonomy" id="2202254"/>
    <lineage>
        <taxon>Bacteria</taxon>
        <taxon>Thermotogati</taxon>
        <taxon>Deinococcota</taxon>
        <taxon>Deinococci</taxon>
        <taxon>Deinococcales</taxon>
        <taxon>Deinococcaceae</taxon>
        <taxon>Deinococcus</taxon>
    </lineage>
</organism>
<keyword evidence="3" id="KW-0311">Gluconate utilization</keyword>